<proteinExistence type="predicted"/>
<keyword evidence="2" id="KW-1185">Reference proteome</keyword>
<evidence type="ECO:0000313" key="2">
    <source>
        <dbReference type="Proteomes" id="UP000325577"/>
    </source>
</evidence>
<sequence length="163" mass="18644">MDVDYVIGKDEPLAVTNTSTEAEIALYKHWERSNRFSVMFIKTKISTGIRGLVNQHTKVRDLLKAIDEQFVTSDKALASTLIMKFCSMRLDTVRGVCEHIMQIRDTAAQHKKLENSDLIDVATHEWSPVRDSKRLYSSRNQFKVGDIIRISYTQQIIGAERLG</sequence>
<organism evidence="1 2">
    <name type="scientific">Nyssa sinensis</name>
    <dbReference type="NCBI Taxonomy" id="561372"/>
    <lineage>
        <taxon>Eukaryota</taxon>
        <taxon>Viridiplantae</taxon>
        <taxon>Streptophyta</taxon>
        <taxon>Embryophyta</taxon>
        <taxon>Tracheophyta</taxon>
        <taxon>Spermatophyta</taxon>
        <taxon>Magnoliopsida</taxon>
        <taxon>eudicotyledons</taxon>
        <taxon>Gunneridae</taxon>
        <taxon>Pentapetalae</taxon>
        <taxon>asterids</taxon>
        <taxon>Cornales</taxon>
        <taxon>Nyssaceae</taxon>
        <taxon>Nyssa</taxon>
    </lineage>
</organism>
<dbReference type="AlphaFoldDB" id="A0A5J5ANZ5"/>
<protein>
    <submittedName>
        <fullName evidence="1">Uncharacterized protein</fullName>
    </submittedName>
</protein>
<name>A0A5J5ANZ5_9ASTE</name>
<evidence type="ECO:0000313" key="1">
    <source>
        <dbReference type="EMBL" id="KAA8530791.1"/>
    </source>
</evidence>
<dbReference type="OrthoDB" id="1929566at2759"/>
<gene>
    <name evidence="1" type="ORF">F0562_005585</name>
</gene>
<dbReference type="Proteomes" id="UP000325577">
    <property type="component" value="Linkage Group LG2"/>
</dbReference>
<accession>A0A5J5ANZ5</accession>
<dbReference type="EMBL" id="CM018043">
    <property type="protein sequence ID" value="KAA8530791.1"/>
    <property type="molecule type" value="Genomic_DNA"/>
</dbReference>
<reference evidence="1 2" key="1">
    <citation type="submission" date="2019-09" db="EMBL/GenBank/DDBJ databases">
        <title>A chromosome-level genome assembly of the Chinese tupelo Nyssa sinensis.</title>
        <authorList>
            <person name="Yang X."/>
            <person name="Kang M."/>
            <person name="Yang Y."/>
            <person name="Xiong H."/>
            <person name="Wang M."/>
            <person name="Zhang Z."/>
            <person name="Wang Z."/>
            <person name="Wu H."/>
            <person name="Ma T."/>
            <person name="Liu J."/>
            <person name="Xi Z."/>
        </authorList>
    </citation>
    <scope>NUCLEOTIDE SEQUENCE [LARGE SCALE GENOMIC DNA]</scope>
    <source>
        <strain evidence="1">J267</strain>
        <tissue evidence="1">Leaf</tissue>
    </source>
</reference>